<accession>A0A815Y254</accession>
<reference evidence="1" key="1">
    <citation type="submission" date="2021-02" db="EMBL/GenBank/DDBJ databases">
        <authorList>
            <person name="Nowell W R."/>
        </authorList>
    </citation>
    <scope>NUCLEOTIDE SEQUENCE</scope>
</reference>
<dbReference type="EMBL" id="CAJNOR010005504">
    <property type="protein sequence ID" value="CAF1565102.1"/>
    <property type="molecule type" value="Genomic_DNA"/>
</dbReference>
<gene>
    <name evidence="1" type="ORF">XAT740_LOCUS43962</name>
</gene>
<comment type="caution">
    <text evidence="1">The sequence shown here is derived from an EMBL/GenBank/DDBJ whole genome shotgun (WGS) entry which is preliminary data.</text>
</comment>
<evidence type="ECO:0000313" key="1">
    <source>
        <dbReference type="EMBL" id="CAF1565102.1"/>
    </source>
</evidence>
<sequence>MTTKTATTLSPIKRCHGSPNLKKRRLSSIATHRKQQMDLSLTLSTMLSSPKTITITCEKHFVSSIKLPDLVHDLFIEEQRRQTIVNIATLLRKVGDQMDERLQINNSSSSSSSLIDHVFGQRPITFTQCLSSIFRFFL</sequence>
<proteinExistence type="predicted"/>
<protein>
    <submittedName>
        <fullName evidence="1">Uncharacterized protein</fullName>
    </submittedName>
</protein>
<name>A0A815Y254_ADIRI</name>
<evidence type="ECO:0000313" key="2">
    <source>
        <dbReference type="Proteomes" id="UP000663828"/>
    </source>
</evidence>
<dbReference type="AlphaFoldDB" id="A0A815Y254"/>
<dbReference type="Proteomes" id="UP000663828">
    <property type="component" value="Unassembled WGS sequence"/>
</dbReference>
<keyword evidence="2" id="KW-1185">Reference proteome</keyword>
<organism evidence="1 2">
    <name type="scientific">Adineta ricciae</name>
    <name type="common">Rotifer</name>
    <dbReference type="NCBI Taxonomy" id="249248"/>
    <lineage>
        <taxon>Eukaryota</taxon>
        <taxon>Metazoa</taxon>
        <taxon>Spiralia</taxon>
        <taxon>Gnathifera</taxon>
        <taxon>Rotifera</taxon>
        <taxon>Eurotatoria</taxon>
        <taxon>Bdelloidea</taxon>
        <taxon>Adinetida</taxon>
        <taxon>Adinetidae</taxon>
        <taxon>Adineta</taxon>
    </lineage>
</organism>